<gene>
    <name evidence="1" type="ORF">LR394_18950</name>
</gene>
<evidence type="ECO:0000313" key="2">
    <source>
        <dbReference type="Proteomes" id="UP001138997"/>
    </source>
</evidence>
<dbReference type="EMBL" id="JAJOMB010000010">
    <property type="protein sequence ID" value="MCD5312991.1"/>
    <property type="molecule type" value="Genomic_DNA"/>
</dbReference>
<comment type="caution">
    <text evidence="1">The sequence shown here is derived from an EMBL/GenBank/DDBJ whole genome shotgun (WGS) entry which is preliminary data.</text>
</comment>
<evidence type="ECO:0000313" key="1">
    <source>
        <dbReference type="EMBL" id="MCD5312991.1"/>
    </source>
</evidence>
<accession>A0A9X1NFR4</accession>
<dbReference type="AlphaFoldDB" id="A0A9X1NFR4"/>
<dbReference type="Proteomes" id="UP001138997">
    <property type="component" value="Unassembled WGS sequence"/>
</dbReference>
<keyword evidence="2" id="KW-1185">Reference proteome</keyword>
<protein>
    <submittedName>
        <fullName evidence="1">Uncharacterized protein</fullName>
    </submittedName>
</protein>
<name>A0A9X1NFR4_9ACTN</name>
<dbReference type="RefSeq" id="WP_231443773.1">
    <property type="nucleotide sequence ID" value="NZ_JAJOMB010000010.1"/>
</dbReference>
<proteinExistence type="predicted"/>
<organism evidence="1 2">
    <name type="scientific">Kineosporia babensis</name>
    <dbReference type="NCBI Taxonomy" id="499548"/>
    <lineage>
        <taxon>Bacteria</taxon>
        <taxon>Bacillati</taxon>
        <taxon>Actinomycetota</taxon>
        <taxon>Actinomycetes</taxon>
        <taxon>Kineosporiales</taxon>
        <taxon>Kineosporiaceae</taxon>
        <taxon>Kineosporia</taxon>
    </lineage>
</organism>
<reference evidence="1" key="1">
    <citation type="submission" date="2021-11" db="EMBL/GenBank/DDBJ databases">
        <title>Streptomyces corallinus and Kineosporia corallina sp. nov., two new coral-derived marine actinobacteria.</title>
        <authorList>
            <person name="Buangrab K."/>
            <person name="Sutthacheep M."/>
            <person name="Yeemin T."/>
            <person name="Harunari E."/>
            <person name="Igarashi Y."/>
            <person name="Sripreechasak P."/>
            <person name="Kanchanasin P."/>
            <person name="Tanasupawat S."/>
            <person name="Phongsopitanun W."/>
        </authorList>
    </citation>
    <scope>NUCLEOTIDE SEQUENCE</scope>
    <source>
        <strain evidence="1">JCM 31032</strain>
    </source>
</reference>
<sequence>MSLVSEQVVKRLYARETTRTEADIQADIYTLLTVGGLSLSPDHVARLEVPTKDGTRRRLDVQIGNAVIEVKKNLSKSGTLPDAEEQLAGYIRSQADALQSRYVGILTDGYEWRLYRANETNLELTSEFQLTGSEHDQERLGYWLEAIMATDRDVKPSPNEIRRRLGFESPSHQLDMATLAALFETAQSNKEVALKRGLWGKLLRTAFGKAFEDNEDLFISHTLLVLTAEVIAHAVIGFNVSTGEISPKRLVSGSAFNDVYIHGVVESDFLTGFSMRRAETSTSSLSHGELVDSTGRMSSMMF</sequence>